<accession>A0ABT5JT58</accession>
<sequence length="175" mass="19148">MAPAVAFLVFDSLTQKQHDALRLAALHLTSKQIALQLGVSPVTIDKRIEAVRARLGSIPRSDLVRLYVIWREENNRDTMYDRTIDDLIILGELPGDAPKTTTQPTERPLVFEDSISFDARASWERDPVWLRPGLTPSDLGLSGKLAVIFGGAVAILMVAVLSVACINALTTLISS</sequence>
<dbReference type="Gene3D" id="1.10.10.10">
    <property type="entry name" value="Winged helix-like DNA-binding domain superfamily/Winged helix DNA-binding domain"/>
    <property type="match status" value="1"/>
</dbReference>
<evidence type="ECO:0000313" key="3">
    <source>
        <dbReference type="EMBL" id="MDC8755947.1"/>
    </source>
</evidence>
<dbReference type="InterPro" id="IPR036388">
    <property type="entry name" value="WH-like_DNA-bd_sf"/>
</dbReference>
<proteinExistence type="predicted"/>
<keyword evidence="4" id="KW-1185">Reference proteome</keyword>
<dbReference type="SUPFAM" id="SSF46894">
    <property type="entry name" value="C-terminal effector domain of the bipartite response regulators"/>
    <property type="match status" value="1"/>
</dbReference>
<gene>
    <name evidence="3" type="ORF">OIK40_14965</name>
</gene>
<keyword evidence="1" id="KW-0472">Membrane</keyword>
<keyword evidence="1" id="KW-0812">Transmembrane</keyword>
<dbReference type="InterPro" id="IPR000792">
    <property type="entry name" value="Tscrpt_reg_LuxR_C"/>
</dbReference>
<dbReference type="SMART" id="SM00421">
    <property type="entry name" value="HTH_LUXR"/>
    <property type="match status" value="1"/>
</dbReference>
<feature type="transmembrane region" description="Helical" evidence="1">
    <location>
        <begin position="145"/>
        <end position="169"/>
    </location>
</feature>
<evidence type="ECO:0000259" key="2">
    <source>
        <dbReference type="SMART" id="SM00421"/>
    </source>
</evidence>
<dbReference type="InterPro" id="IPR013249">
    <property type="entry name" value="RNA_pol_sigma70_r4_t2"/>
</dbReference>
<dbReference type="RefSeq" id="WP_273679158.1">
    <property type="nucleotide sequence ID" value="NZ_JAQQXQ010000017.1"/>
</dbReference>
<dbReference type="InterPro" id="IPR016032">
    <property type="entry name" value="Sig_transdc_resp-reg_C-effctor"/>
</dbReference>
<comment type="caution">
    <text evidence="3">The sequence shown here is derived from an EMBL/GenBank/DDBJ whole genome shotgun (WGS) entry which is preliminary data.</text>
</comment>
<name>A0ABT5JT58_9SPHN</name>
<dbReference type="EMBL" id="JAQQXQ010000017">
    <property type="protein sequence ID" value="MDC8755947.1"/>
    <property type="molecule type" value="Genomic_DNA"/>
</dbReference>
<organism evidence="3 4">
    <name type="scientific">Erythrobacter fulvus</name>
    <dbReference type="NCBI Taxonomy" id="2987523"/>
    <lineage>
        <taxon>Bacteria</taxon>
        <taxon>Pseudomonadati</taxon>
        <taxon>Pseudomonadota</taxon>
        <taxon>Alphaproteobacteria</taxon>
        <taxon>Sphingomonadales</taxon>
        <taxon>Erythrobacteraceae</taxon>
        <taxon>Erythrobacter/Porphyrobacter group</taxon>
        <taxon>Erythrobacter</taxon>
    </lineage>
</organism>
<evidence type="ECO:0000313" key="4">
    <source>
        <dbReference type="Proteomes" id="UP001216558"/>
    </source>
</evidence>
<protein>
    <submittedName>
        <fullName evidence="3">Sigma factor-like helix-turn-helix DNA-binding protein</fullName>
    </submittedName>
</protein>
<keyword evidence="1" id="KW-1133">Transmembrane helix</keyword>
<feature type="domain" description="HTH luxR-type" evidence="2">
    <location>
        <begin position="10"/>
        <end position="67"/>
    </location>
</feature>
<dbReference type="Pfam" id="PF08281">
    <property type="entry name" value="Sigma70_r4_2"/>
    <property type="match status" value="1"/>
</dbReference>
<evidence type="ECO:0000256" key="1">
    <source>
        <dbReference type="SAM" id="Phobius"/>
    </source>
</evidence>
<reference evidence="3 4" key="1">
    <citation type="submission" date="2022-10" db="EMBL/GenBank/DDBJ databases">
        <title>Erythrobacter sp. sf7 Genome sequencing.</title>
        <authorList>
            <person name="Park S."/>
        </authorList>
    </citation>
    <scope>NUCLEOTIDE SEQUENCE [LARGE SCALE GENOMIC DNA]</scope>
    <source>
        <strain evidence="4">sf7</strain>
    </source>
</reference>
<dbReference type="Proteomes" id="UP001216558">
    <property type="component" value="Unassembled WGS sequence"/>
</dbReference>